<organism evidence="9 10">
    <name type="scientific">Stigmatella ashevillensis</name>
    <dbReference type="NCBI Taxonomy" id="2995309"/>
    <lineage>
        <taxon>Bacteria</taxon>
        <taxon>Pseudomonadati</taxon>
        <taxon>Myxococcota</taxon>
        <taxon>Myxococcia</taxon>
        <taxon>Myxococcales</taxon>
        <taxon>Cystobacterineae</taxon>
        <taxon>Archangiaceae</taxon>
        <taxon>Stigmatella</taxon>
    </lineage>
</organism>
<dbReference type="InterPro" id="IPR020806">
    <property type="entry name" value="PKS_PP-bd"/>
</dbReference>
<dbReference type="InterPro" id="IPR049551">
    <property type="entry name" value="PKS_DH_C"/>
</dbReference>
<feature type="domain" description="Ketosynthase family 3 (KS3)" evidence="7">
    <location>
        <begin position="22"/>
        <end position="444"/>
    </location>
</feature>
<feature type="domain" description="Carrier" evidence="6">
    <location>
        <begin position="1281"/>
        <end position="1358"/>
    </location>
</feature>
<evidence type="ECO:0000259" key="8">
    <source>
        <dbReference type="PROSITE" id="PS52019"/>
    </source>
</evidence>
<evidence type="ECO:0000259" key="6">
    <source>
        <dbReference type="PROSITE" id="PS50075"/>
    </source>
</evidence>
<dbReference type="PROSITE" id="PS52004">
    <property type="entry name" value="KS3_2"/>
    <property type="match status" value="1"/>
</dbReference>
<dbReference type="Gene3D" id="3.40.366.10">
    <property type="entry name" value="Malonyl-Coenzyme A Acyl Carrier Protein, domain 2"/>
    <property type="match status" value="1"/>
</dbReference>
<dbReference type="InterPro" id="IPR020841">
    <property type="entry name" value="PKS_Beta-ketoAc_synthase_dom"/>
</dbReference>
<feature type="region of interest" description="Disordered" evidence="5">
    <location>
        <begin position="446"/>
        <end position="489"/>
    </location>
</feature>
<dbReference type="PANTHER" id="PTHR43775">
    <property type="entry name" value="FATTY ACID SYNTHASE"/>
    <property type="match status" value="1"/>
</dbReference>
<dbReference type="Gene3D" id="1.10.1200.10">
    <property type="entry name" value="ACP-like"/>
    <property type="match status" value="1"/>
</dbReference>
<dbReference type="Gene3D" id="3.10.129.110">
    <property type="entry name" value="Polyketide synthase dehydratase"/>
    <property type="match status" value="1"/>
</dbReference>
<dbReference type="Proteomes" id="UP001221838">
    <property type="component" value="Unassembled WGS sequence"/>
</dbReference>
<feature type="domain" description="PKS/mFAS DH" evidence="8">
    <location>
        <begin position="949"/>
        <end position="1258"/>
    </location>
</feature>
<dbReference type="PANTHER" id="PTHR43775:SF37">
    <property type="entry name" value="SI:DKEY-61P9.11"/>
    <property type="match status" value="1"/>
</dbReference>
<feature type="compositionally biased region" description="Pro residues" evidence="5">
    <location>
        <begin position="478"/>
        <end position="487"/>
    </location>
</feature>
<evidence type="ECO:0000256" key="3">
    <source>
        <dbReference type="ARBA" id="ARBA00022679"/>
    </source>
</evidence>
<dbReference type="SMART" id="SM00823">
    <property type="entry name" value="PKS_PP"/>
    <property type="match status" value="1"/>
</dbReference>
<dbReference type="InterPro" id="IPR009081">
    <property type="entry name" value="PP-bd_ACP"/>
</dbReference>
<dbReference type="InterPro" id="IPR050091">
    <property type="entry name" value="PKS_NRPS_Biosynth_Enz"/>
</dbReference>
<dbReference type="Gene3D" id="3.30.70.3290">
    <property type="match status" value="1"/>
</dbReference>
<dbReference type="InterPro" id="IPR014043">
    <property type="entry name" value="Acyl_transferase_dom"/>
</dbReference>
<name>A0ABT5D4Y9_9BACT</name>
<evidence type="ECO:0000256" key="2">
    <source>
        <dbReference type="ARBA" id="ARBA00022553"/>
    </source>
</evidence>
<keyword evidence="2" id="KW-0597">Phosphoprotein</keyword>
<dbReference type="CDD" id="cd00833">
    <property type="entry name" value="PKS"/>
    <property type="match status" value="1"/>
</dbReference>
<protein>
    <submittedName>
        <fullName evidence="9">Beta-ketoacyl synthase N-terminal-like domain-containing protein</fullName>
    </submittedName>
</protein>
<feature type="compositionally biased region" description="Low complexity" evidence="5">
    <location>
        <begin position="454"/>
        <end position="477"/>
    </location>
</feature>
<evidence type="ECO:0000256" key="4">
    <source>
        <dbReference type="PROSITE-ProRule" id="PRU01363"/>
    </source>
</evidence>
<dbReference type="SUPFAM" id="SSF53901">
    <property type="entry name" value="Thiolase-like"/>
    <property type="match status" value="1"/>
</dbReference>
<proteinExistence type="predicted"/>
<dbReference type="Pfam" id="PF02801">
    <property type="entry name" value="Ketoacyl-synt_C"/>
    <property type="match status" value="1"/>
</dbReference>
<dbReference type="RefSeq" id="WP_272136679.1">
    <property type="nucleotide sequence ID" value="NZ_JAQNDM010000002.1"/>
</dbReference>
<dbReference type="Pfam" id="PF14765">
    <property type="entry name" value="PS-DH"/>
    <property type="match status" value="1"/>
</dbReference>
<reference evidence="9 10" key="1">
    <citation type="submission" date="2022-11" db="EMBL/GenBank/DDBJ databases">
        <title>Minimal conservation of predation-associated metabolite biosynthetic gene clusters underscores biosynthetic potential of Myxococcota including descriptions for ten novel species: Archangium lansinium sp. nov., Myxococcus landrumus sp. nov., Nannocystis bai.</title>
        <authorList>
            <person name="Ahearne A."/>
            <person name="Stevens C."/>
            <person name="Dowd S."/>
        </authorList>
    </citation>
    <scope>NUCLEOTIDE SEQUENCE [LARGE SCALE GENOMIC DNA]</scope>
    <source>
        <strain evidence="9 10">NCWAL01</strain>
    </source>
</reference>
<accession>A0ABT5D4Y9</accession>
<keyword evidence="1" id="KW-0596">Phosphopantetheine</keyword>
<evidence type="ECO:0000313" key="9">
    <source>
        <dbReference type="EMBL" id="MDC0708728.1"/>
    </source>
</evidence>
<dbReference type="Gene3D" id="3.40.47.10">
    <property type="match status" value="1"/>
</dbReference>
<keyword evidence="3" id="KW-0808">Transferase</keyword>
<dbReference type="SMART" id="SM00825">
    <property type="entry name" value="PKS_KS"/>
    <property type="match status" value="1"/>
</dbReference>
<dbReference type="Pfam" id="PF21089">
    <property type="entry name" value="PKS_DH_N"/>
    <property type="match status" value="1"/>
</dbReference>
<feature type="region of interest" description="N-terminal hotdog fold" evidence="4">
    <location>
        <begin position="949"/>
        <end position="1083"/>
    </location>
</feature>
<evidence type="ECO:0000259" key="7">
    <source>
        <dbReference type="PROSITE" id="PS52004"/>
    </source>
</evidence>
<sequence>MSLRRKTALASRFARKLQRHTTEPIAVVGMSCRFPGAPDLEAYRRLFSEAWETRREIPSERWDNNAYYSPTPGLPGAISTRHGGFIDHIDRFDAGFFRLTPREVEAMDPQHRLLLELAWEAFESASMPPRVLSGSQTGVFVGISTFDYVDLTDTHAPDGYTNTGLSHSAAVGRVSYFFDLKGPCEAIDTACSGSLVAVHNACQSLRANEVDCALAGGVNALIAPYGFMGFSQAGMMAPDGLCKTFDARADGYGRSEGCGMVVLKRLSDARRDRDIIHALITGSAVNHDGRSQGFTAPNGLAQRDVVQRAWKLGGYGPEDIDYVEAHGTGTSLGDPQELLALSGIFRGRETADKRVVVASAKTNIGHLESAAGIAGLIKLVLMVRDAEIFPHLHLQRTNPNIDLGTLPLQIPTERRPWRTRASRRVGGVSSFGFSGTNAHVLVESVSDEAEPEATEAAGAETGDGASASEGASPSETAAPPPPPPLPLRPVQIVPLSARSRTALTALAGRWSRHTREHVSDELTDLAFTAATGRHHFEHRAAVVASSRRELDAALDAARRGAEDKNLVQGGARPRVQPKLAFLFTGQGSQYPGMGRSLYAQEPVFRDALDSCALALQGLLPKPLLEVLFSPPDDPSIHQTLYSQPALFSLQFSLCKLWESWGVRPSALIGHSVGEFAAACLSGSLDLHDALRLVSSRARLMQSLPLNGSMLAVQAPSDVVRQALPSSSSHLVSIAALNGPRSTVLSGEHNALLHIASSLELSGIKSQRLSVSHAFHSPLLEPILDEFQRFAASIPSRPPRLKLISNLSGLPFSQGQAPDALYWRRHAREPVLFEQGMRSLADSGFSLFLEIGPHPTLSSLARTFLANPQGDEDERVWLSSLSHEKDDTQSILESAAALYAHGIELDWARFHERRPARKVLLPSYPFERKRHWLAPASKQQPLAPKAANGHPLLGRRLPSAMPGAQFEAILGAGSPAYLSGHRIYGLTVFPATGYVELALAAMRAVVGEHPCELENVSIERALILSDDSQRRVQVLLVPMSHESGEERFRFEIHSQPFQGDDVEGPIMPWLLHARGEARRDTATQSMPPPPHQTAESAAAMLKSEVEIAPKDFYKVLTERGMGYTGAFRPLTSIRRGSHGSGMAFAHAALPAEEHSHPVQPNARHVVHPALLDGCLQAIGAALTTKFAAGNAINMAYLPVAIGRVRLRRPPGNEVSSHVEVQFDKGLEYSATLSVFSADGSPALEIEGLRMQGVERSRLREATSERQQGADILHKLGEASLTERWGLMVSFLANQVADIMGIESNEIEGGLMYFELGMNSLGSVELQYRIQKNLRCELPKNLIVDYESTESLATRLLTQVFGQDSFQRVQP</sequence>
<dbReference type="InterPro" id="IPR014031">
    <property type="entry name" value="Ketoacyl_synth_C"/>
</dbReference>
<dbReference type="InterPro" id="IPR049552">
    <property type="entry name" value="PKS_DH_N"/>
</dbReference>
<dbReference type="InterPro" id="IPR016035">
    <property type="entry name" value="Acyl_Trfase/lysoPLipase"/>
</dbReference>
<dbReference type="Pfam" id="PF22621">
    <property type="entry name" value="CurL-like_PKS_C"/>
    <property type="match status" value="1"/>
</dbReference>
<feature type="active site" description="Proton donor; for dehydratase activity" evidence="4">
    <location>
        <position position="1171"/>
    </location>
</feature>
<dbReference type="InterPro" id="IPR020807">
    <property type="entry name" value="PKS_DH"/>
</dbReference>
<dbReference type="InterPro" id="IPR036736">
    <property type="entry name" value="ACP-like_sf"/>
</dbReference>
<dbReference type="Pfam" id="PF00109">
    <property type="entry name" value="ketoacyl-synt"/>
    <property type="match status" value="1"/>
</dbReference>
<dbReference type="SMART" id="SM00826">
    <property type="entry name" value="PKS_DH"/>
    <property type="match status" value="1"/>
</dbReference>
<feature type="region of interest" description="C-terminal hotdog fold" evidence="4">
    <location>
        <begin position="1103"/>
        <end position="1258"/>
    </location>
</feature>
<feature type="active site" description="Proton acceptor; for dehydratase activity" evidence="4">
    <location>
        <position position="980"/>
    </location>
</feature>
<dbReference type="InterPro" id="IPR016036">
    <property type="entry name" value="Malonyl_transacylase_ACP-bd"/>
</dbReference>
<evidence type="ECO:0000313" key="10">
    <source>
        <dbReference type="Proteomes" id="UP001221838"/>
    </source>
</evidence>
<keyword evidence="10" id="KW-1185">Reference proteome</keyword>
<dbReference type="Pfam" id="PF00550">
    <property type="entry name" value="PP-binding"/>
    <property type="match status" value="1"/>
</dbReference>
<dbReference type="InterPro" id="IPR049900">
    <property type="entry name" value="PKS_mFAS_DH"/>
</dbReference>
<evidence type="ECO:0000256" key="1">
    <source>
        <dbReference type="ARBA" id="ARBA00022450"/>
    </source>
</evidence>
<dbReference type="InterPro" id="IPR016039">
    <property type="entry name" value="Thiolase-like"/>
</dbReference>
<dbReference type="SMART" id="SM00827">
    <property type="entry name" value="PKS_AT"/>
    <property type="match status" value="1"/>
</dbReference>
<dbReference type="SUPFAM" id="SSF55048">
    <property type="entry name" value="Probable ACP-binding domain of malonyl-CoA ACP transacylase"/>
    <property type="match status" value="1"/>
</dbReference>
<dbReference type="InterPro" id="IPR001227">
    <property type="entry name" value="Ac_transferase_dom_sf"/>
</dbReference>
<comment type="caution">
    <text evidence="9">The sequence shown here is derived from an EMBL/GenBank/DDBJ whole genome shotgun (WGS) entry which is preliminary data.</text>
</comment>
<dbReference type="InterPro" id="IPR014030">
    <property type="entry name" value="Ketoacyl_synth_N"/>
</dbReference>
<dbReference type="EMBL" id="JAQNDM010000002">
    <property type="protein sequence ID" value="MDC0708728.1"/>
    <property type="molecule type" value="Genomic_DNA"/>
</dbReference>
<dbReference type="InterPro" id="IPR042104">
    <property type="entry name" value="PKS_dehydratase_sf"/>
</dbReference>
<dbReference type="SUPFAM" id="SSF52151">
    <property type="entry name" value="FabD/lysophospholipase-like"/>
    <property type="match status" value="1"/>
</dbReference>
<gene>
    <name evidence="9" type="ORF">POL68_09630</name>
</gene>
<dbReference type="PROSITE" id="PS52019">
    <property type="entry name" value="PKS_MFAS_DH"/>
    <property type="match status" value="1"/>
</dbReference>
<evidence type="ECO:0000256" key="5">
    <source>
        <dbReference type="SAM" id="MobiDB-lite"/>
    </source>
</evidence>
<dbReference type="PROSITE" id="PS50075">
    <property type="entry name" value="CARRIER"/>
    <property type="match status" value="1"/>
</dbReference>
<dbReference type="Pfam" id="PF00698">
    <property type="entry name" value="Acyl_transf_1"/>
    <property type="match status" value="1"/>
</dbReference>
<dbReference type="SUPFAM" id="SSF47336">
    <property type="entry name" value="ACP-like"/>
    <property type="match status" value="1"/>
</dbReference>